<name>A0ABU5RLS7_9PSEU</name>
<proteinExistence type="predicted"/>
<protein>
    <submittedName>
        <fullName evidence="2">Uncharacterized protein</fullName>
    </submittedName>
</protein>
<evidence type="ECO:0000313" key="3">
    <source>
        <dbReference type="Proteomes" id="UP001304298"/>
    </source>
</evidence>
<keyword evidence="3" id="KW-1185">Reference proteome</keyword>
<dbReference type="RefSeq" id="WP_323336902.1">
    <property type="nucleotide sequence ID" value="NZ_JAYFSI010000020.1"/>
</dbReference>
<accession>A0ABU5RLS7</accession>
<sequence length="257" mass="28618">MWLDLRPLRLELRRIPQRLPEHYLQPLWDLGAPAILRRALSRFASITVTQAATGLSLARAAAVLDVPPGWGYAARHAVRGWAERHDRRADLEAALSAVIDRLTADPPEADYRARRQALADWLIPPETWTSVTVPLQAKQLARNRLLTTDWGPDKHRATSLVLWAVMTRGDYLTAPLFRAATTPADRPFVRVVHRLMFYLDKPQRAGRGGHVFDLLDAFADLRTETEHAIDTGSAAPRDVTDARTRPRTGATAPGPGA</sequence>
<comment type="caution">
    <text evidence="2">The sequence shown here is derived from an EMBL/GenBank/DDBJ whole genome shotgun (WGS) entry which is preliminary data.</text>
</comment>
<evidence type="ECO:0000256" key="1">
    <source>
        <dbReference type="SAM" id="MobiDB-lite"/>
    </source>
</evidence>
<reference evidence="2 3" key="1">
    <citation type="submission" date="2023-12" db="EMBL/GenBank/DDBJ databases">
        <title>Amycolatopsis sp. V23-08.</title>
        <authorList>
            <person name="Somphong A."/>
        </authorList>
    </citation>
    <scope>NUCLEOTIDE SEQUENCE [LARGE SCALE GENOMIC DNA]</scope>
    <source>
        <strain evidence="2 3">V23-08</strain>
    </source>
</reference>
<dbReference type="EMBL" id="JAYFSI010000020">
    <property type="protein sequence ID" value="MEA5367143.1"/>
    <property type="molecule type" value="Genomic_DNA"/>
</dbReference>
<dbReference type="Proteomes" id="UP001304298">
    <property type="component" value="Unassembled WGS sequence"/>
</dbReference>
<gene>
    <name evidence="2" type="ORF">VA596_46980</name>
</gene>
<organism evidence="2 3">
    <name type="scientific">Amycolatopsis heterodermiae</name>
    <dbReference type="NCBI Taxonomy" id="3110235"/>
    <lineage>
        <taxon>Bacteria</taxon>
        <taxon>Bacillati</taxon>
        <taxon>Actinomycetota</taxon>
        <taxon>Actinomycetes</taxon>
        <taxon>Pseudonocardiales</taxon>
        <taxon>Pseudonocardiaceae</taxon>
        <taxon>Amycolatopsis</taxon>
    </lineage>
</organism>
<feature type="region of interest" description="Disordered" evidence="1">
    <location>
        <begin position="229"/>
        <end position="257"/>
    </location>
</feature>
<evidence type="ECO:0000313" key="2">
    <source>
        <dbReference type="EMBL" id="MEA5367143.1"/>
    </source>
</evidence>